<dbReference type="eggNOG" id="ENOG50331S3">
    <property type="taxonomic scope" value="Bacteria"/>
</dbReference>
<dbReference type="Proteomes" id="UP000023067">
    <property type="component" value="Unassembled WGS sequence"/>
</dbReference>
<feature type="region of interest" description="Disordered" evidence="1">
    <location>
        <begin position="50"/>
        <end position="87"/>
    </location>
</feature>
<reference evidence="4 5" key="1">
    <citation type="submission" date="2014-02" db="EMBL/GenBank/DDBJ databases">
        <title>Genome sequence of Brachybacterium phenoliresistens strain W13A50.</title>
        <authorList>
            <person name="Wang X."/>
        </authorList>
    </citation>
    <scope>NUCLEOTIDE SEQUENCE [LARGE SCALE GENOMIC DNA]</scope>
    <source>
        <strain evidence="4 5">W13A50</strain>
    </source>
</reference>
<dbReference type="Pfam" id="PF13559">
    <property type="entry name" value="DUF4129"/>
    <property type="match status" value="1"/>
</dbReference>
<keyword evidence="2" id="KW-0812">Transmembrane</keyword>
<organism evidence="4 5">
    <name type="scientific">Brachybacterium phenoliresistens</name>
    <dbReference type="NCBI Taxonomy" id="396014"/>
    <lineage>
        <taxon>Bacteria</taxon>
        <taxon>Bacillati</taxon>
        <taxon>Actinomycetota</taxon>
        <taxon>Actinomycetes</taxon>
        <taxon>Micrococcales</taxon>
        <taxon>Dermabacteraceae</taxon>
        <taxon>Brachybacterium</taxon>
    </lineage>
</organism>
<evidence type="ECO:0000256" key="1">
    <source>
        <dbReference type="SAM" id="MobiDB-lite"/>
    </source>
</evidence>
<keyword evidence="2" id="KW-0472">Membrane</keyword>
<gene>
    <name evidence="4" type="ORF">BF93_13675</name>
</gene>
<evidence type="ECO:0000256" key="2">
    <source>
        <dbReference type="SAM" id="Phobius"/>
    </source>
</evidence>
<feature type="domain" description="Protein-glutamine gamma-glutamyltransferase-like C-terminal" evidence="3">
    <location>
        <begin position="172"/>
        <end position="240"/>
    </location>
</feature>
<keyword evidence="2" id="KW-1133">Transmembrane helix</keyword>
<feature type="transmembrane region" description="Helical" evidence="2">
    <location>
        <begin position="98"/>
        <end position="119"/>
    </location>
</feature>
<evidence type="ECO:0000313" key="4">
    <source>
        <dbReference type="EMBL" id="EWS82057.1"/>
    </source>
</evidence>
<feature type="transmembrane region" description="Helical" evidence="2">
    <location>
        <begin position="21"/>
        <end position="44"/>
    </location>
</feature>
<evidence type="ECO:0000259" key="3">
    <source>
        <dbReference type="Pfam" id="PF13559"/>
    </source>
</evidence>
<dbReference type="PATRIC" id="fig|396014.3.peg.1086"/>
<dbReference type="AlphaFoldDB" id="Z9JWC5"/>
<sequence length="255" mass="27131">MSREGVRGDGAEQADGAARRWSIGPWALLVLALGTLCLVLAGLASTRSDEPLASFEPAAPTSSRELTVQDPGPDEPEWATRDVTPPPVREGVREAMDLIGLVLGVLAGLVVLVLVVWIAQRVIALGRRERRSEAAAEAEPEELTAQQAATALDEAVVQLTRARRPGDAVIAAWLALEQAIAEAGIRRGGSQTTREFVLAVLGALSLPREDLEDFARLYGRALFSGTPITEADRERAIALLTWLSADLRSQTGTGA</sequence>
<dbReference type="RefSeq" id="WP_038371212.1">
    <property type="nucleotide sequence ID" value="NZ_KK069990.1"/>
</dbReference>
<dbReference type="STRING" id="396014.BF93_13675"/>
<dbReference type="HOGENOM" id="CLU_093434_0_0_11"/>
<proteinExistence type="predicted"/>
<dbReference type="InterPro" id="IPR025403">
    <property type="entry name" value="TgpA-like_C"/>
</dbReference>
<dbReference type="EMBL" id="JDYK01000004">
    <property type="protein sequence ID" value="EWS82057.1"/>
    <property type="molecule type" value="Genomic_DNA"/>
</dbReference>
<evidence type="ECO:0000313" key="5">
    <source>
        <dbReference type="Proteomes" id="UP000023067"/>
    </source>
</evidence>
<keyword evidence="5" id="KW-1185">Reference proteome</keyword>
<comment type="caution">
    <text evidence="4">The sequence shown here is derived from an EMBL/GenBank/DDBJ whole genome shotgun (WGS) entry which is preliminary data.</text>
</comment>
<accession>Z9JWC5</accession>
<dbReference type="OrthoDB" id="5198230at2"/>
<name>Z9JWC5_9MICO</name>
<protein>
    <recommendedName>
        <fullName evidence="3">Protein-glutamine gamma-glutamyltransferase-like C-terminal domain-containing protein</fullName>
    </recommendedName>
</protein>